<gene>
    <name evidence="2" type="ORF">LPP2_g31</name>
</gene>
<feature type="region of interest" description="Disordered" evidence="1">
    <location>
        <begin position="1"/>
        <end position="79"/>
    </location>
</feature>
<accession>A0AAE9PS92</accession>
<evidence type="ECO:0000313" key="3">
    <source>
        <dbReference type="Proteomes" id="UP001222520"/>
    </source>
</evidence>
<evidence type="ECO:0000256" key="1">
    <source>
        <dbReference type="SAM" id="MobiDB-lite"/>
    </source>
</evidence>
<feature type="compositionally biased region" description="Acidic residues" evidence="1">
    <location>
        <begin position="35"/>
        <end position="45"/>
    </location>
</feature>
<dbReference type="Proteomes" id="UP001222520">
    <property type="component" value="Segment"/>
</dbReference>
<reference evidence="2 3" key="1">
    <citation type="journal article" date="2023" name="Harmful Algae">
        <title>Sequencing the genomes of LPP-1, the first isolated cyanophage, and its relative LPP-2 reveal different integration mechanisms in closely related phages.</title>
        <authorList>
            <person name="Shaalan H."/>
            <person name="Cattan-Tsaushu E."/>
            <person name="Li K."/>
            <person name="Avrani S."/>
        </authorList>
    </citation>
    <scope>NUCLEOTIDE SEQUENCE [LARGE SCALE GENOMIC DNA]</scope>
</reference>
<organism evidence="2 3">
    <name type="scientific">Leptolyngbya phage LPP-2, strain SPI</name>
    <dbReference type="NCBI Taxonomy" id="2996053"/>
    <lineage>
        <taxon>Viruses</taxon>
        <taxon>Duplodnaviria</taxon>
        <taxon>Heunggongvirae</taxon>
        <taxon>Uroviricota</taxon>
        <taxon>Caudoviricetes</taxon>
        <taxon>Saffermanviridae</taxon>
        <taxon>Wumptrevirus</taxon>
        <taxon>Wumptrevirus LPP2</taxon>
    </lineage>
</organism>
<protein>
    <submittedName>
        <fullName evidence="2">Scaffolding protein</fullName>
    </submittedName>
</protein>
<sequence length="227" mass="25786">MQTQDAAPLQPSRATVIYDAPSQSEDLPELPSLEDTQDLETEALDEVPSSDVDADLDALLETLDNEGTEQPSEDEQQPTAEFSAQFEQTFGMSVDDAKELIQELHQERVERQVRVMHNELASHWGVDNKEVENRLLEVRKLWEKLPPDKQTQYDNVNGAIAIWARLESSGRTKNTPKLDRNSTSSVTSSSKYWYTEAQIRELQKNPTEYAKHADNVLRAYALGKVKR</sequence>
<proteinExistence type="predicted"/>
<keyword evidence="3" id="KW-1185">Reference proteome</keyword>
<evidence type="ECO:0000313" key="2">
    <source>
        <dbReference type="EMBL" id="UZV39999.1"/>
    </source>
</evidence>
<feature type="compositionally biased region" description="Acidic residues" evidence="1">
    <location>
        <begin position="52"/>
        <end position="76"/>
    </location>
</feature>
<name>A0AAE9PS92_9CAUD</name>
<dbReference type="EMBL" id="OP590147">
    <property type="protein sequence ID" value="UZV39999.1"/>
    <property type="molecule type" value="Genomic_DNA"/>
</dbReference>